<dbReference type="AlphaFoldDB" id="D1BW79"/>
<organism evidence="1 2">
    <name type="scientific">Xylanimonas cellulosilytica (strain DSM 15894 / JCM 12276 / CECT 5975 / KCTC 9989 / LMG 20990 / NBRC 107835 / XIL07)</name>
    <dbReference type="NCBI Taxonomy" id="446471"/>
    <lineage>
        <taxon>Bacteria</taxon>
        <taxon>Bacillati</taxon>
        <taxon>Actinomycetota</taxon>
        <taxon>Actinomycetes</taxon>
        <taxon>Micrococcales</taxon>
        <taxon>Promicromonosporaceae</taxon>
        <taxon>Xylanimonas</taxon>
    </lineage>
</organism>
<gene>
    <name evidence="1" type="ordered locus">Xcel_0543</name>
</gene>
<sequence length="43" mass="4816">MDCPRCGEPCTRKHCTGPACPWWRCTTCNIEIDAAGRTIPQHV</sequence>
<reference evidence="1 2" key="2">
    <citation type="journal article" date="2010" name="Stand. Genomic Sci.">
        <title>Complete genome sequence of Xylanimonas cellulosilytica type strain (XIL07).</title>
        <authorList>
            <person name="Foster B."/>
            <person name="Pukall R."/>
            <person name="Abt B."/>
            <person name="Nolan M."/>
            <person name="Glavina Del Rio T."/>
            <person name="Chen F."/>
            <person name="Lucas S."/>
            <person name="Tice H."/>
            <person name="Pitluck S."/>
            <person name="Cheng J.-F."/>
            <person name="Chertkov O."/>
            <person name="Brettin T."/>
            <person name="Han C."/>
            <person name="Detter J.C."/>
            <person name="Bruce D."/>
            <person name="Goodwin L."/>
            <person name="Ivanova N."/>
            <person name="Mavromatis K."/>
            <person name="Pati A."/>
            <person name="Mikhailova N."/>
            <person name="Chen A."/>
            <person name="Palaniappan K."/>
            <person name="Land M."/>
            <person name="Hauser L."/>
            <person name="Chang Y.-J."/>
            <person name="Jeffries C.D."/>
            <person name="Chain P."/>
            <person name="Rohde M."/>
            <person name="Goeker M."/>
            <person name="Bristow J."/>
            <person name="Eisen J.A."/>
            <person name="Markowitz V."/>
            <person name="Hugenholtz P."/>
            <person name="Kyrpides N.C."/>
            <person name="Klenk H.-P."/>
            <person name="Lapidus A."/>
        </authorList>
    </citation>
    <scope>NUCLEOTIDE SEQUENCE [LARGE SCALE GENOMIC DNA]</scope>
    <source>
        <strain evidence="2">DSM 15894 / CECT 5975 / LMG 20990 / XIL07</strain>
    </source>
</reference>
<dbReference type="KEGG" id="xce:Xcel_0543"/>
<evidence type="ECO:0000313" key="2">
    <source>
        <dbReference type="Proteomes" id="UP000002255"/>
    </source>
</evidence>
<dbReference type="Proteomes" id="UP000002255">
    <property type="component" value="Chromosome"/>
</dbReference>
<evidence type="ECO:0000313" key="1">
    <source>
        <dbReference type="EMBL" id="ACZ29582.1"/>
    </source>
</evidence>
<keyword evidence="2" id="KW-1185">Reference proteome</keyword>
<dbReference type="STRING" id="446471.Xcel_0543"/>
<reference evidence="2" key="1">
    <citation type="submission" date="2009-11" db="EMBL/GenBank/DDBJ databases">
        <title>The complete chromosome of Xylanimonas cellulosilytica DSM 15894.</title>
        <authorList>
            <consortium name="US DOE Joint Genome Institute (JGI-PGF)"/>
            <person name="Lucas S."/>
            <person name="Copeland A."/>
            <person name="Lapidus A."/>
            <person name="Glavina del Rio T."/>
            <person name="Dalin E."/>
            <person name="Tice H."/>
            <person name="Bruce D."/>
            <person name="Goodwin L."/>
            <person name="Pitluck S."/>
            <person name="Kyrpides N."/>
            <person name="Mavromatis K."/>
            <person name="Ivanova N."/>
            <person name="Mikhailova N."/>
            <person name="Foster B."/>
            <person name="Clum A."/>
            <person name="Brettin T."/>
            <person name="Detter J.C."/>
            <person name="Han C."/>
            <person name="Larimer F."/>
            <person name="Land M."/>
            <person name="Hauser L."/>
            <person name="Markowitz V."/>
            <person name="Cheng J.F."/>
            <person name="Hugenholtz P."/>
            <person name="Woyke T."/>
            <person name="Wu D."/>
            <person name="Gehrich-Schroeter G."/>
            <person name="Schneider S."/>
            <person name="Pukall S.R."/>
            <person name="Klenk H.P."/>
            <person name="Eisen J.A."/>
        </authorList>
    </citation>
    <scope>NUCLEOTIDE SEQUENCE [LARGE SCALE GENOMIC DNA]</scope>
    <source>
        <strain evidence="2">DSM 15894 / CECT 5975 / LMG 20990 / XIL07</strain>
    </source>
</reference>
<dbReference type="HOGENOM" id="CLU_3241669_0_0_11"/>
<name>D1BW79_XYLCX</name>
<dbReference type="EMBL" id="CP001821">
    <property type="protein sequence ID" value="ACZ29582.1"/>
    <property type="molecule type" value="Genomic_DNA"/>
</dbReference>
<protein>
    <submittedName>
        <fullName evidence="1">Uncharacterized protein</fullName>
    </submittedName>
</protein>
<accession>D1BW79</accession>
<proteinExistence type="predicted"/>